<dbReference type="EMBL" id="JANPWB010000002">
    <property type="protein sequence ID" value="KAJ1207215.1"/>
    <property type="molecule type" value="Genomic_DNA"/>
</dbReference>
<sequence>MGVVALRMTDTKTRFGESWQKTTGGWRGAGGSSAIILQCRRACLLHLFGRQLSIRVKYYLKLIVPRRFLSPVPLRRSNTPVVHKRFSSALALGFPYCALTGGRWWRASQAVIGGSDRSGWRAAQSSLHLFPFPALRFAPGKNESPLALSRGPGPSSD</sequence>
<dbReference type="AlphaFoldDB" id="A0AAV7VZU5"/>
<evidence type="ECO:0000313" key="1">
    <source>
        <dbReference type="EMBL" id="KAJ1207215.1"/>
    </source>
</evidence>
<accession>A0AAV7VZU5</accession>
<proteinExistence type="predicted"/>
<protein>
    <submittedName>
        <fullName evidence="1">Uncharacterized protein</fullName>
    </submittedName>
</protein>
<organism evidence="1 2">
    <name type="scientific">Pleurodeles waltl</name>
    <name type="common">Iberian ribbed newt</name>
    <dbReference type="NCBI Taxonomy" id="8319"/>
    <lineage>
        <taxon>Eukaryota</taxon>
        <taxon>Metazoa</taxon>
        <taxon>Chordata</taxon>
        <taxon>Craniata</taxon>
        <taxon>Vertebrata</taxon>
        <taxon>Euteleostomi</taxon>
        <taxon>Amphibia</taxon>
        <taxon>Batrachia</taxon>
        <taxon>Caudata</taxon>
        <taxon>Salamandroidea</taxon>
        <taxon>Salamandridae</taxon>
        <taxon>Pleurodelinae</taxon>
        <taxon>Pleurodeles</taxon>
    </lineage>
</organism>
<dbReference type="Proteomes" id="UP001066276">
    <property type="component" value="Chromosome 1_2"/>
</dbReference>
<reference evidence="1" key="1">
    <citation type="journal article" date="2022" name="bioRxiv">
        <title>Sequencing and chromosome-scale assembly of the giantPleurodeles waltlgenome.</title>
        <authorList>
            <person name="Brown T."/>
            <person name="Elewa A."/>
            <person name="Iarovenko S."/>
            <person name="Subramanian E."/>
            <person name="Araus A.J."/>
            <person name="Petzold A."/>
            <person name="Susuki M."/>
            <person name="Suzuki K.-i.T."/>
            <person name="Hayashi T."/>
            <person name="Toyoda A."/>
            <person name="Oliveira C."/>
            <person name="Osipova E."/>
            <person name="Leigh N.D."/>
            <person name="Simon A."/>
            <person name="Yun M.H."/>
        </authorList>
    </citation>
    <scope>NUCLEOTIDE SEQUENCE</scope>
    <source>
        <strain evidence="1">20211129_DDA</strain>
        <tissue evidence="1">Liver</tissue>
    </source>
</reference>
<keyword evidence="2" id="KW-1185">Reference proteome</keyword>
<gene>
    <name evidence="1" type="ORF">NDU88_002607</name>
</gene>
<evidence type="ECO:0000313" key="2">
    <source>
        <dbReference type="Proteomes" id="UP001066276"/>
    </source>
</evidence>
<comment type="caution">
    <text evidence="1">The sequence shown here is derived from an EMBL/GenBank/DDBJ whole genome shotgun (WGS) entry which is preliminary data.</text>
</comment>
<name>A0AAV7VZU5_PLEWA</name>